<keyword evidence="12" id="KW-1185">Reference proteome</keyword>
<keyword evidence="2" id="KW-0479">Metal-binding</keyword>
<dbReference type="PROSITE" id="PS51873">
    <property type="entry name" value="TRIAD"/>
    <property type="match status" value="1"/>
</dbReference>
<feature type="domain" description="RING-type" evidence="10">
    <location>
        <begin position="580"/>
        <end position="800"/>
    </location>
</feature>
<dbReference type="GO" id="GO:0016567">
    <property type="term" value="P:protein ubiquitination"/>
    <property type="evidence" value="ECO:0007669"/>
    <property type="project" value="InterPro"/>
</dbReference>
<evidence type="ECO:0000256" key="5">
    <source>
        <dbReference type="ARBA" id="ARBA00022786"/>
    </source>
</evidence>
<feature type="region of interest" description="Disordered" evidence="8">
    <location>
        <begin position="263"/>
        <end position="332"/>
    </location>
</feature>
<feature type="domain" description="RING-type" evidence="9">
    <location>
        <begin position="584"/>
        <end position="631"/>
    </location>
</feature>
<dbReference type="PANTHER" id="PTHR11685">
    <property type="entry name" value="RBR FAMILY RING FINGER AND IBR DOMAIN-CONTAINING"/>
    <property type="match status" value="1"/>
</dbReference>
<evidence type="ECO:0008006" key="13">
    <source>
        <dbReference type="Google" id="ProtNLM"/>
    </source>
</evidence>
<evidence type="ECO:0000259" key="10">
    <source>
        <dbReference type="PROSITE" id="PS51873"/>
    </source>
</evidence>
<evidence type="ECO:0000256" key="4">
    <source>
        <dbReference type="ARBA" id="ARBA00022771"/>
    </source>
</evidence>
<name>A0A5C3L131_COPMA</name>
<keyword evidence="5" id="KW-0833">Ubl conjugation pathway</keyword>
<feature type="compositionally biased region" description="Pro residues" evidence="8">
    <location>
        <begin position="273"/>
        <end position="295"/>
    </location>
</feature>
<evidence type="ECO:0000256" key="7">
    <source>
        <dbReference type="PROSITE-ProRule" id="PRU00175"/>
    </source>
</evidence>
<sequence length="805" mass="89608">MESTDTRQDDVEMRMSLDDLEEQSPLEGLYDNMSVNPGSIAREIERVVILLHGQNCGCNPRTSPPIGYRKKCLALAMKTASEMVEAAERHAEKKLSFGRNWSRMKNADELVKEMLSHDTLQACDVLEEIWTRPTNNVLALVNVEPFKSRFPTVIPSTHRVSYNGLLEFFHDMWAKASDPFIVAGVLQYREETILCLRLQLNLIPSTYMVFDFHPRSKEMRQPACVILASKENAAEYITALFTSEGGGDSRELSALILHQGSGASPKFTTSPMRPQPPPPLFGDFPATPPAYPTPPNSASKVTPKDKEDKPRKRITAPNPVTSPKKNPSKARVQSEFGWQMALQNQRLTFSTPPDLHKVEEPPGAPMIHIESVDDDGSDDPPIIQHKGITDARSSAKSVVYAQGFVASDSSKAKELASKDIGWQLALQNITMGQTESNISIDQDEFLPPNPAFLGHRRGSSDNILLNSGKAERTLLSQTHSSQTLRSDAQRQKPVRDDFSWQLGLAAKSLTLPLTRTTSNILGGSDSVKRSDFGELFVSGSSALATGSSLEQGKGARPGIVTAKQEKSTSRMRITIDEGHAREMCSQCLDFFSTDNLVVMGGCGHCFCVPCARRLILDKLELATFPITCAACIRFGNIFPGQVSVELLYMVNLPEREADKFRRFQLASTTINVRCKGCKTEGPISRERWYYGKIQRCHNMECEYTWCKACHEELKPMSKHECKNYKIDALLKRNGWRRCPGCQTSIQRPRNPSNHIVCPTPGCLFHFCYKCGDIIADEMTVSPGVLAEAVTLHYRRCSPEAKCVIQ</sequence>
<protein>
    <recommendedName>
        <fullName evidence="13">RING-type domain-containing protein</fullName>
    </recommendedName>
</protein>
<evidence type="ECO:0000313" key="12">
    <source>
        <dbReference type="Proteomes" id="UP000307440"/>
    </source>
</evidence>
<keyword evidence="3" id="KW-0677">Repeat</keyword>
<dbReference type="GO" id="GO:0004842">
    <property type="term" value="F:ubiquitin-protein transferase activity"/>
    <property type="evidence" value="ECO:0007669"/>
    <property type="project" value="InterPro"/>
</dbReference>
<dbReference type="PROSITE" id="PS00518">
    <property type="entry name" value="ZF_RING_1"/>
    <property type="match status" value="1"/>
</dbReference>
<dbReference type="InterPro" id="IPR044066">
    <property type="entry name" value="TRIAD_supradom"/>
</dbReference>
<evidence type="ECO:0000256" key="2">
    <source>
        <dbReference type="ARBA" id="ARBA00022723"/>
    </source>
</evidence>
<dbReference type="EMBL" id="ML210177">
    <property type="protein sequence ID" value="TFK26233.1"/>
    <property type="molecule type" value="Genomic_DNA"/>
</dbReference>
<keyword evidence="4 7" id="KW-0863">Zinc-finger</keyword>
<gene>
    <name evidence="11" type="ORF">FA15DRAFT_667731</name>
</gene>
<reference evidence="11 12" key="1">
    <citation type="journal article" date="2019" name="Nat. Ecol. Evol.">
        <title>Megaphylogeny resolves global patterns of mushroom evolution.</title>
        <authorList>
            <person name="Varga T."/>
            <person name="Krizsan K."/>
            <person name="Foldi C."/>
            <person name="Dima B."/>
            <person name="Sanchez-Garcia M."/>
            <person name="Sanchez-Ramirez S."/>
            <person name="Szollosi G.J."/>
            <person name="Szarkandi J.G."/>
            <person name="Papp V."/>
            <person name="Albert L."/>
            <person name="Andreopoulos W."/>
            <person name="Angelini C."/>
            <person name="Antonin V."/>
            <person name="Barry K.W."/>
            <person name="Bougher N.L."/>
            <person name="Buchanan P."/>
            <person name="Buyck B."/>
            <person name="Bense V."/>
            <person name="Catcheside P."/>
            <person name="Chovatia M."/>
            <person name="Cooper J."/>
            <person name="Damon W."/>
            <person name="Desjardin D."/>
            <person name="Finy P."/>
            <person name="Geml J."/>
            <person name="Haridas S."/>
            <person name="Hughes K."/>
            <person name="Justo A."/>
            <person name="Karasinski D."/>
            <person name="Kautmanova I."/>
            <person name="Kiss B."/>
            <person name="Kocsube S."/>
            <person name="Kotiranta H."/>
            <person name="LaButti K.M."/>
            <person name="Lechner B.E."/>
            <person name="Liimatainen K."/>
            <person name="Lipzen A."/>
            <person name="Lukacs Z."/>
            <person name="Mihaltcheva S."/>
            <person name="Morgado L.N."/>
            <person name="Niskanen T."/>
            <person name="Noordeloos M.E."/>
            <person name="Ohm R.A."/>
            <person name="Ortiz-Santana B."/>
            <person name="Ovrebo C."/>
            <person name="Racz N."/>
            <person name="Riley R."/>
            <person name="Savchenko A."/>
            <person name="Shiryaev A."/>
            <person name="Soop K."/>
            <person name="Spirin V."/>
            <person name="Szebenyi C."/>
            <person name="Tomsovsky M."/>
            <person name="Tulloss R.E."/>
            <person name="Uehling J."/>
            <person name="Grigoriev I.V."/>
            <person name="Vagvolgyi C."/>
            <person name="Papp T."/>
            <person name="Martin F.M."/>
            <person name="Miettinen O."/>
            <person name="Hibbett D.S."/>
            <person name="Nagy L.G."/>
        </authorList>
    </citation>
    <scope>NUCLEOTIDE SEQUENCE [LARGE SCALE GENOMIC DNA]</scope>
    <source>
        <strain evidence="11 12">CBS 121175</strain>
    </source>
</reference>
<dbReference type="Proteomes" id="UP000307440">
    <property type="component" value="Unassembled WGS sequence"/>
</dbReference>
<evidence type="ECO:0000256" key="6">
    <source>
        <dbReference type="ARBA" id="ARBA00022833"/>
    </source>
</evidence>
<evidence type="ECO:0000256" key="3">
    <source>
        <dbReference type="ARBA" id="ARBA00022737"/>
    </source>
</evidence>
<dbReference type="SUPFAM" id="SSF57850">
    <property type="entry name" value="RING/U-box"/>
    <property type="match status" value="2"/>
</dbReference>
<evidence type="ECO:0000313" key="11">
    <source>
        <dbReference type="EMBL" id="TFK26233.1"/>
    </source>
</evidence>
<dbReference type="InterPro" id="IPR031127">
    <property type="entry name" value="E3_UB_ligase_RBR"/>
</dbReference>
<evidence type="ECO:0000256" key="1">
    <source>
        <dbReference type="ARBA" id="ARBA00022679"/>
    </source>
</evidence>
<evidence type="ECO:0000256" key="8">
    <source>
        <dbReference type="SAM" id="MobiDB-lite"/>
    </source>
</evidence>
<organism evidence="11 12">
    <name type="scientific">Coprinopsis marcescibilis</name>
    <name type="common">Agaric fungus</name>
    <name type="synonym">Psathyrella marcescibilis</name>
    <dbReference type="NCBI Taxonomy" id="230819"/>
    <lineage>
        <taxon>Eukaryota</taxon>
        <taxon>Fungi</taxon>
        <taxon>Dikarya</taxon>
        <taxon>Basidiomycota</taxon>
        <taxon>Agaricomycotina</taxon>
        <taxon>Agaricomycetes</taxon>
        <taxon>Agaricomycetidae</taxon>
        <taxon>Agaricales</taxon>
        <taxon>Agaricineae</taxon>
        <taxon>Psathyrellaceae</taxon>
        <taxon>Coprinopsis</taxon>
    </lineage>
</organism>
<dbReference type="Gene3D" id="3.30.40.10">
    <property type="entry name" value="Zinc/RING finger domain, C3HC4 (zinc finger)"/>
    <property type="match status" value="1"/>
</dbReference>
<dbReference type="OrthoDB" id="3013787at2759"/>
<evidence type="ECO:0000259" key="9">
    <source>
        <dbReference type="PROSITE" id="PS50089"/>
    </source>
</evidence>
<dbReference type="InterPro" id="IPR013083">
    <property type="entry name" value="Znf_RING/FYVE/PHD"/>
</dbReference>
<keyword evidence="6" id="KW-0862">Zinc</keyword>
<dbReference type="InterPro" id="IPR001841">
    <property type="entry name" value="Znf_RING"/>
</dbReference>
<dbReference type="STRING" id="230819.A0A5C3L131"/>
<proteinExistence type="predicted"/>
<keyword evidence="1" id="KW-0808">Transferase</keyword>
<accession>A0A5C3L131</accession>
<dbReference type="PROSITE" id="PS50089">
    <property type="entry name" value="ZF_RING_2"/>
    <property type="match status" value="1"/>
</dbReference>
<dbReference type="Gene3D" id="1.20.120.1750">
    <property type="match status" value="1"/>
</dbReference>
<dbReference type="AlphaFoldDB" id="A0A5C3L131"/>
<dbReference type="GO" id="GO:0008270">
    <property type="term" value="F:zinc ion binding"/>
    <property type="evidence" value="ECO:0007669"/>
    <property type="project" value="UniProtKB-KW"/>
</dbReference>
<dbReference type="InterPro" id="IPR017907">
    <property type="entry name" value="Znf_RING_CS"/>
</dbReference>